<proteinExistence type="predicted"/>
<dbReference type="Proteomes" id="UP000284772">
    <property type="component" value="Unassembled WGS sequence"/>
</dbReference>
<dbReference type="EMBL" id="QRWT01000019">
    <property type="protein sequence ID" value="RGT49441.1"/>
    <property type="molecule type" value="Genomic_DNA"/>
</dbReference>
<reference evidence="1 2" key="1">
    <citation type="submission" date="2018-08" db="EMBL/GenBank/DDBJ databases">
        <title>A genome reference for cultivated species of the human gut microbiota.</title>
        <authorList>
            <person name="Zou Y."/>
            <person name="Xue W."/>
            <person name="Luo G."/>
        </authorList>
    </citation>
    <scope>NUCLEOTIDE SEQUENCE [LARGE SCALE GENOMIC DNA]</scope>
    <source>
        <strain evidence="1 2">AF19-10AC</strain>
    </source>
</reference>
<sequence>MVRIFLFISLCKENTFHAILMTILRSKRVNFRPNLFLLFLSTPYLSLIRSVLAPYILHSEVPLDEESTGLVRSKYILGMAHYGMIEIKNYQWIRYFYIYLRIFACGY</sequence>
<evidence type="ECO:0000313" key="2">
    <source>
        <dbReference type="Proteomes" id="UP000284772"/>
    </source>
</evidence>
<organism evidence="1 2">
    <name type="scientific">Bacteroides intestinalis</name>
    <dbReference type="NCBI Taxonomy" id="329854"/>
    <lineage>
        <taxon>Bacteria</taxon>
        <taxon>Pseudomonadati</taxon>
        <taxon>Bacteroidota</taxon>
        <taxon>Bacteroidia</taxon>
        <taxon>Bacteroidales</taxon>
        <taxon>Bacteroidaceae</taxon>
        <taxon>Bacteroides</taxon>
    </lineage>
</organism>
<dbReference type="AlphaFoldDB" id="A0A3E4IKK6"/>
<comment type="caution">
    <text evidence="1">The sequence shown here is derived from an EMBL/GenBank/DDBJ whole genome shotgun (WGS) entry which is preliminary data.</text>
</comment>
<name>A0A3E4IKK6_9BACE</name>
<gene>
    <name evidence="1" type="ORF">DWX27_15925</name>
</gene>
<protein>
    <submittedName>
        <fullName evidence="1">Uncharacterized protein</fullName>
    </submittedName>
</protein>
<accession>A0A3E4IKK6</accession>
<evidence type="ECO:0000313" key="1">
    <source>
        <dbReference type="EMBL" id="RGT49441.1"/>
    </source>
</evidence>